<dbReference type="OrthoDB" id="885510at2"/>
<keyword evidence="4" id="KW-1185">Reference proteome</keyword>
<feature type="compositionally biased region" description="Polar residues" evidence="1">
    <location>
        <begin position="79"/>
        <end position="100"/>
    </location>
</feature>
<sequence>MNLSSRSALALLLGTALAGSLSSCDYSWSPGKNPQSVYNFNNPPGWRNVDVNRDSINYKQVTPPPGGEGSAADIRQGTVRDQINSAPGGRSSASTQSASGQLAPIDDSRNGAGNDNDQQQPKTQPR</sequence>
<evidence type="ECO:0000313" key="3">
    <source>
        <dbReference type="EMBL" id="SFQ71611.1"/>
    </source>
</evidence>
<feature type="chain" id="PRO_5011527570" evidence="2">
    <location>
        <begin position="19"/>
        <end position="126"/>
    </location>
</feature>
<dbReference type="EMBL" id="FOXS01000006">
    <property type="protein sequence ID" value="SFQ71611.1"/>
    <property type="molecule type" value="Genomic_DNA"/>
</dbReference>
<accession>A0A1I6ASC6</accession>
<feature type="compositionally biased region" description="Polar residues" evidence="1">
    <location>
        <begin position="111"/>
        <end position="126"/>
    </location>
</feature>
<feature type="region of interest" description="Disordered" evidence="1">
    <location>
        <begin position="51"/>
        <end position="126"/>
    </location>
</feature>
<evidence type="ECO:0000313" key="4">
    <source>
        <dbReference type="Proteomes" id="UP000199029"/>
    </source>
</evidence>
<dbReference type="Proteomes" id="UP000199029">
    <property type="component" value="Unassembled WGS sequence"/>
</dbReference>
<dbReference type="STRING" id="1227077.SAMN04515668_3847"/>
<feature type="signal peptide" evidence="2">
    <location>
        <begin position="1"/>
        <end position="18"/>
    </location>
</feature>
<organism evidence="3 4">
    <name type="scientific">Hymenobacter arizonensis</name>
    <name type="common">Siccationidurans arizonensis</name>
    <dbReference type="NCBI Taxonomy" id="1227077"/>
    <lineage>
        <taxon>Bacteria</taxon>
        <taxon>Pseudomonadati</taxon>
        <taxon>Bacteroidota</taxon>
        <taxon>Cytophagia</taxon>
        <taxon>Cytophagales</taxon>
        <taxon>Hymenobacteraceae</taxon>
        <taxon>Hymenobacter</taxon>
    </lineage>
</organism>
<name>A0A1I6ASC6_HYMAR</name>
<reference evidence="4" key="1">
    <citation type="submission" date="2016-10" db="EMBL/GenBank/DDBJ databases">
        <authorList>
            <person name="Varghese N."/>
            <person name="Submissions S."/>
        </authorList>
    </citation>
    <scope>NUCLEOTIDE SEQUENCE [LARGE SCALE GENOMIC DNA]</scope>
    <source>
        <strain evidence="4">OR362-8,ATCC BAA-1266,JCM 13504</strain>
    </source>
</reference>
<evidence type="ECO:0000256" key="1">
    <source>
        <dbReference type="SAM" id="MobiDB-lite"/>
    </source>
</evidence>
<gene>
    <name evidence="3" type="ORF">SAMN04515668_3847</name>
</gene>
<dbReference type="RefSeq" id="WP_143080283.1">
    <property type="nucleotide sequence ID" value="NZ_FOXS01000006.1"/>
</dbReference>
<dbReference type="PROSITE" id="PS51257">
    <property type="entry name" value="PROKAR_LIPOPROTEIN"/>
    <property type="match status" value="1"/>
</dbReference>
<keyword evidence="2" id="KW-0732">Signal</keyword>
<protein>
    <submittedName>
        <fullName evidence="3">Uncharacterized protein</fullName>
    </submittedName>
</protein>
<evidence type="ECO:0000256" key="2">
    <source>
        <dbReference type="SAM" id="SignalP"/>
    </source>
</evidence>
<dbReference type="AlphaFoldDB" id="A0A1I6ASC6"/>
<proteinExistence type="predicted"/>